<dbReference type="Pfam" id="PF00633">
    <property type="entry name" value="HHH"/>
    <property type="match status" value="1"/>
</dbReference>
<feature type="domain" description="HhH-GPD" evidence="15">
    <location>
        <begin position="42"/>
        <end position="189"/>
    </location>
</feature>
<keyword evidence="17" id="KW-1185">Reference proteome</keyword>
<organism evidence="16 17">
    <name type="scientific">Helicobacter colisuis</name>
    <dbReference type="NCBI Taxonomy" id="2949739"/>
    <lineage>
        <taxon>Bacteria</taxon>
        <taxon>Pseudomonadati</taxon>
        <taxon>Campylobacterota</taxon>
        <taxon>Epsilonproteobacteria</taxon>
        <taxon>Campylobacterales</taxon>
        <taxon>Helicobacteraceae</taxon>
        <taxon>Helicobacter</taxon>
    </lineage>
</organism>
<dbReference type="EC" id="3.2.2.31" evidence="5"/>
<dbReference type="NCBIfam" id="TIGR01084">
    <property type="entry name" value="mutY"/>
    <property type="match status" value="1"/>
</dbReference>
<dbReference type="PANTHER" id="PTHR42944:SF1">
    <property type="entry name" value="ADENINE DNA GLYCOSYLASE"/>
    <property type="match status" value="1"/>
</dbReference>
<dbReference type="PANTHER" id="PTHR42944">
    <property type="entry name" value="ADENINE DNA GLYCOSYLASE"/>
    <property type="match status" value="1"/>
</dbReference>
<dbReference type="Proteomes" id="UP001057522">
    <property type="component" value="Unassembled WGS sequence"/>
</dbReference>
<sequence>MNLPLLHSNILLWYEQKGRKSLPWRDKTANHRAYRVLVSEVMLQQTQVKTILERFYFPFLEKFPTLETLSKAKEEEVLLQWRGLGYYTRARNLLKCAKICCQSHKGILPKDIESLQKLPGIGRYTAGAIACFGYDSAVSFVDSNIKRILARFFALQSPSPKLLESEAKTILNPQEPFNHNQALLDIGATLCTPKNPKCTQCPLQSFCQGKENPIFYTPTKKTALLKQVLDIGIFIHDSKFALTKSQTKLYYNLYNFPFISPLKSLQTKKLGILKHSYTKYNLTLHLYLLQSQELLQQTQQKIEFFTQEELKNLPISSMTLKILDFLKKSTIN</sequence>
<evidence type="ECO:0000256" key="14">
    <source>
        <dbReference type="ARBA" id="ARBA00023295"/>
    </source>
</evidence>
<evidence type="ECO:0000256" key="4">
    <source>
        <dbReference type="ARBA" id="ARBA00008343"/>
    </source>
</evidence>
<keyword evidence="7" id="KW-0004">4Fe-4S</keyword>
<dbReference type="InterPro" id="IPR011257">
    <property type="entry name" value="DNA_glycosylase"/>
</dbReference>
<dbReference type="SMART" id="SM00478">
    <property type="entry name" value="ENDO3c"/>
    <property type="match status" value="1"/>
</dbReference>
<comment type="catalytic activity">
    <reaction evidence="1">
        <text>Hydrolyzes free adenine bases from 7,8-dihydro-8-oxoguanine:adenine mismatched double-stranded DNA, leaving an apurinic site.</text>
        <dbReference type="EC" id="3.2.2.31"/>
    </reaction>
</comment>
<evidence type="ECO:0000313" key="17">
    <source>
        <dbReference type="Proteomes" id="UP001057522"/>
    </source>
</evidence>
<dbReference type="PROSITE" id="PS00764">
    <property type="entry name" value="ENDONUCLEASE_III_1"/>
    <property type="match status" value="1"/>
</dbReference>
<dbReference type="InterPro" id="IPR004035">
    <property type="entry name" value="Endouclease-III_FeS-bd_BS"/>
</dbReference>
<dbReference type="CDD" id="cd00056">
    <property type="entry name" value="ENDO3c"/>
    <property type="match status" value="1"/>
</dbReference>
<evidence type="ECO:0000256" key="1">
    <source>
        <dbReference type="ARBA" id="ARBA00000843"/>
    </source>
</evidence>
<keyword evidence="12" id="KW-0411">Iron-sulfur</keyword>
<comment type="similarity">
    <text evidence="4">Belongs to the Nth/MutY family.</text>
</comment>
<dbReference type="RefSeq" id="WP_250603812.1">
    <property type="nucleotide sequence ID" value="NZ_JAMOKX010000002.1"/>
</dbReference>
<dbReference type="Gene3D" id="1.10.340.30">
    <property type="entry name" value="Hypothetical protein, domain 2"/>
    <property type="match status" value="1"/>
</dbReference>
<evidence type="ECO:0000256" key="13">
    <source>
        <dbReference type="ARBA" id="ARBA00023204"/>
    </source>
</evidence>
<evidence type="ECO:0000256" key="5">
    <source>
        <dbReference type="ARBA" id="ARBA00012045"/>
    </source>
</evidence>
<keyword evidence="13" id="KW-0234">DNA repair</keyword>
<keyword evidence="14" id="KW-0326">Glycosidase</keyword>
<evidence type="ECO:0000256" key="10">
    <source>
        <dbReference type="ARBA" id="ARBA00022801"/>
    </source>
</evidence>
<evidence type="ECO:0000256" key="8">
    <source>
        <dbReference type="ARBA" id="ARBA00022723"/>
    </source>
</evidence>
<dbReference type="InterPro" id="IPR005760">
    <property type="entry name" value="A/G_AdeGlyc_MutY"/>
</dbReference>
<dbReference type="PROSITE" id="PS01155">
    <property type="entry name" value="ENDONUCLEASE_III_2"/>
    <property type="match status" value="1"/>
</dbReference>
<dbReference type="Pfam" id="PF10576">
    <property type="entry name" value="EndIII_4Fe-2S"/>
    <property type="match status" value="1"/>
</dbReference>
<comment type="function">
    <text evidence="3">Adenine glycosylase active on G-A mispairs. MutY also corrects error-prone DNA synthesis past GO lesions which are due to the oxidatively damaged form of guanine: 7,8-dihydro-8-oxoguanine (8-oxo-dGTP).</text>
</comment>
<dbReference type="Gene3D" id="3.90.79.10">
    <property type="entry name" value="Nucleoside Triphosphate Pyrophosphohydrolase"/>
    <property type="match status" value="1"/>
</dbReference>
<dbReference type="InterPro" id="IPR015797">
    <property type="entry name" value="NUDIX_hydrolase-like_dom_sf"/>
</dbReference>
<dbReference type="SUPFAM" id="SSF48150">
    <property type="entry name" value="DNA-glycosylase"/>
    <property type="match status" value="1"/>
</dbReference>
<dbReference type="InterPro" id="IPR044298">
    <property type="entry name" value="MIG/MutY"/>
</dbReference>
<gene>
    <name evidence="16" type="primary">mutY</name>
    <name evidence="16" type="ORF">NCR95_03250</name>
</gene>
<dbReference type="SMART" id="SM00525">
    <property type="entry name" value="FES"/>
    <property type="match status" value="1"/>
</dbReference>
<dbReference type="InterPro" id="IPR003651">
    <property type="entry name" value="Endonuclease3_FeS-loop_motif"/>
</dbReference>
<evidence type="ECO:0000256" key="2">
    <source>
        <dbReference type="ARBA" id="ARBA00001966"/>
    </source>
</evidence>
<keyword evidence="11" id="KW-0408">Iron</keyword>
<evidence type="ECO:0000313" key="16">
    <source>
        <dbReference type="EMBL" id="MCL9819192.1"/>
    </source>
</evidence>
<evidence type="ECO:0000256" key="9">
    <source>
        <dbReference type="ARBA" id="ARBA00022763"/>
    </source>
</evidence>
<dbReference type="InterPro" id="IPR023170">
    <property type="entry name" value="HhH_base_excis_C"/>
</dbReference>
<keyword evidence="10" id="KW-0378">Hydrolase</keyword>
<comment type="cofactor">
    <cofactor evidence="2">
        <name>[4Fe-4S] cluster</name>
        <dbReference type="ChEBI" id="CHEBI:49883"/>
    </cofactor>
</comment>
<evidence type="ECO:0000256" key="3">
    <source>
        <dbReference type="ARBA" id="ARBA00002933"/>
    </source>
</evidence>
<evidence type="ECO:0000256" key="7">
    <source>
        <dbReference type="ARBA" id="ARBA00022485"/>
    </source>
</evidence>
<evidence type="ECO:0000256" key="11">
    <source>
        <dbReference type="ARBA" id="ARBA00023004"/>
    </source>
</evidence>
<dbReference type="Gene3D" id="1.10.1670.10">
    <property type="entry name" value="Helix-hairpin-Helix base-excision DNA repair enzymes (C-terminal)"/>
    <property type="match status" value="1"/>
</dbReference>
<evidence type="ECO:0000259" key="15">
    <source>
        <dbReference type="SMART" id="SM00478"/>
    </source>
</evidence>
<dbReference type="Pfam" id="PF00730">
    <property type="entry name" value="HhH-GPD"/>
    <property type="match status" value="1"/>
</dbReference>
<keyword evidence="9" id="KW-0227">DNA damage</keyword>
<evidence type="ECO:0000256" key="12">
    <source>
        <dbReference type="ARBA" id="ARBA00023014"/>
    </source>
</evidence>
<dbReference type="EMBL" id="JAMOKX010000002">
    <property type="protein sequence ID" value="MCL9819192.1"/>
    <property type="molecule type" value="Genomic_DNA"/>
</dbReference>
<dbReference type="SUPFAM" id="SSF55811">
    <property type="entry name" value="Nudix"/>
    <property type="match status" value="1"/>
</dbReference>
<comment type="caution">
    <text evidence="16">The sequence shown here is derived from an EMBL/GenBank/DDBJ whole genome shotgun (WGS) entry which is preliminary data.</text>
</comment>
<dbReference type="InterPro" id="IPR003265">
    <property type="entry name" value="HhH-GPD_domain"/>
</dbReference>
<accession>A0ABT0TV77</accession>
<proteinExistence type="inferred from homology"/>
<keyword evidence="8" id="KW-0479">Metal-binding</keyword>
<dbReference type="InterPro" id="IPR004036">
    <property type="entry name" value="Endonuclease-III-like_CS2"/>
</dbReference>
<reference evidence="16" key="1">
    <citation type="submission" date="2022-06" db="EMBL/GenBank/DDBJ databases">
        <title>Helicobacter colisuis sp. nov.</title>
        <authorList>
            <person name="Papic B."/>
            <person name="Gruntar I."/>
        </authorList>
    </citation>
    <scope>NUCLEOTIDE SEQUENCE</scope>
    <source>
        <strain evidence="16">11154-15</strain>
    </source>
</reference>
<dbReference type="InterPro" id="IPR000445">
    <property type="entry name" value="HhH_motif"/>
</dbReference>
<evidence type="ECO:0000256" key="6">
    <source>
        <dbReference type="ARBA" id="ARBA00022023"/>
    </source>
</evidence>
<protein>
    <recommendedName>
        <fullName evidence="6">Adenine DNA glycosylase</fullName>
        <ecNumber evidence="5">3.2.2.31</ecNumber>
    </recommendedName>
</protein>
<name>A0ABT0TV77_9HELI</name>